<protein>
    <submittedName>
        <fullName evidence="1">Uncharacterized protein</fullName>
    </submittedName>
</protein>
<dbReference type="Proteomes" id="UP000229102">
    <property type="component" value="Unassembled WGS sequence"/>
</dbReference>
<dbReference type="AlphaFoldDB" id="A0AAJ3RRX3"/>
<dbReference type="EMBL" id="PENF01000002">
    <property type="protein sequence ID" value="PJI19193.1"/>
    <property type="molecule type" value="Genomic_DNA"/>
</dbReference>
<accession>A0AAJ3RRX3</accession>
<reference evidence="1 2" key="1">
    <citation type="submission" date="2017-11" db="EMBL/GenBank/DDBJ databases">
        <title>Genome sequencing of Prevotella intermedia KCOM 2698.</title>
        <authorList>
            <person name="Kook J.-K."/>
            <person name="Park S.-N."/>
            <person name="Lim Y.K."/>
        </authorList>
    </citation>
    <scope>NUCLEOTIDE SEQUENCE [LARGE SCALE GENOMIC DNA]</scope>
    <source>
        <strain evidence="1 2">KCOM 2698</strain>
    </source>
</reference>
<name>A0AAJ3RRX3_PREIN</name>
<organism evidence="1 2">
    <name type="scientific">Prevotella intermedia</name>
    <dbReference type="NCBI Taxonomy" id="28131"/>
    <lineage>
        <taxon>Bacteria</taxon>
        <taxon>Pseudomonadati</taxon>
        <taxon>Bacteroidota</taxon>
        <taxon>Bacteroidia</taxon>
        <taxon>Bacteroidales</taxon>
        <taxon>Prevotellaceae</taxon>
        <taxon>Prevotella</taxon>
    </lineage>
</organism>
<proteinExistence type="predicted"/>
<evidence type="ECO:0000313" key="1">
    <source>
        <dbReference type="EMBL" id="PJI19193.1"/>
    </source>
</evidence>
<evidence type="ECO:0000313" key="2">
    <source>
        <dbReference type="Proteomes" id="UP000229102"/>
    </source>
</evidence>
<sequence length="89" mass="10371">MHGKSGCFAMQKSRFRNAKTKLAFFLRIIFTKSRILSSSILEFLENSSFPRFSKRTRDFFDVRGVIHHAPTCICAIQELYLHNGKVKKM</sequence>
<gene>
    <name evidence="1" type="ORF">CTM53_11620</name>
</gene>
<comment type="caution">
    <text evidence="1">The sequence shown here is derived from an EMBL/GenBank/DDBJ whole genome shotgun (WGS) entry which is preliminary data.</text>
</comment>